<dbReference type="SUPFAM" id="SSF50370">
    <property type="entry name" value="Ricin B-like lectins"/>
    <property type="match status" value="1"/>
</dbReference>
<dbReference type="CDD" id="cd23445">
    <property type="entry name" value="beta-trefoil_Ricin_HA17-like"/>
    <property type="match status" value="1"/>
</dbReference>
<sequence length="195" mass="21471">MYQPVVGKLPRFFAIAVSIAVTSISKQRRTAMKKSTKTPEPATPDQALEDGQNRGGSVSAGTQRIFTALNFGDSFLFFRNASNDPMIRITSKTGPFYLWLLIYSDLKKAYQIRNATADRIMTADNFKDEVFAGVENGDDRQFWKITDAGGGYMYIESLAFSGKVLSVEGASAADNTPVLCLRRTGAISQKFKVVL</sequence>
<protein>
    <submittedName>
        <fullName evidence="3">RICIN domain-containing protein</fullName>
    </submittedName>
</protein>
<dbReference type="Proteomes" id="UP000582981">
    <property type="component" value="Unassembled WGS sequence"/>
</dbReference>
<dbReference type="InterPro" id="IPR035992">
    <property type="entry name" value="Ricin_B-like_lectins"/>
</dbReference>
<dbReference type="Gene3D" id="2.80.10.50">
    <property type="match status" value="1"/>
</dbReference>
<reference evidence="3 4" key="1">
    <citation type="submission" date="2020-04" db="EMBL/GenBank/DDBJ databases">
        <title>Molecular characterization of pseudomonads from Agaricus bisporus reveal novel blotch 2 pathogens in Western Europe.</title>
        <authorList>
            <person name="Taparia T."/>
            <person name="Krijger M."/>
            <person name="Haynes E."/>
            <person name="Elpinstone J.G."/>
            <person name="Noble R."/>
            <person name="Van Der Wolf J."/>
        </authorList>
    </citation>
    <scope>NUCLEOTIDE SEQUENCE [LARGE SCALE GENOMIC DNA]</scope>
    <source>
        <strain evidence="3 4">F1001</strain>
    </source>
</reference>
<dbReference type="EMBL" id="JACAPU010000047">
    <property type="protein sequence ID" value="NWB50814.1"/>
    <property type="molecule type" value="Genomic_DNA"/>
</dbReference>
<comment type="caution">
    <text evidence="3">The sequence shown here is derived from an EMBL/GenBank/DDBJ whole genome shotgun (WGS) entry which is preliminary data.</text>
</comment>
<organism evidence="3 4">
    <name type="scientific">Pseudomonas gingeri</name>
    <dbReference type="NCBI Taxonomy" id="117681"/>
    <lineage>
        <taxon>Bacteria</taxon>
        <taxon>Pseudomonadati</taxon>
        <taxon>Pseudomonadota</taxon>
        <taxon>Gammaproteobacteria</taxon>
        <taxon>Pseudomonadales</taxon>
        <taxon>Pseudomonadaceae</taxon>
        <taxon>Pseudomonas</taxon>
    </lineage>
</organism>
<dbReference type="InterPro" id="IPR000772">
    <property type="entry name" value="Ricin_B_lectin"/>
</dbReference>
<evidence type="ECO:0000313" key="4">
    <source>
        <dbReference type="Proteomes" id="UP000582981"/>
    </source>
</evidence>
<accession>A0A7Y7WM59</accession>
<name>A0A7Y7WM59_9PSED</name>
<feature type="domain" description="Ricin B lectin" evidence="2">
    <location>
        <begin position="107"/>
        <end position="179"/>
    </location>
</feature>
<proteinExistence type="predicted"/>
<evidence type="ECO:0000259" key="2">
    <source>
        <dbReference type="Pfam" id="PF14200"/>
    </source>
</evidence>
<gene>
    <name evidence="3" type="ORF">HX829_30540</name>
</gene>
<dbReference type="AlphaFoldDB" id="A0A7Y7WM59"/>
<feature type="region of interest" description="Disordered" evidence="1">
    <location>
        <begin position="29"/>
        <end position="58"/>
    </location>
</feature>
<evidence type="ECO:0000256" key="1">
    <source>
        <dbReference type="SAM" id="MobiDB-lite"/>
    </source>
</evidence>
<evidence type="ECO:0000313" key="3">
    <source>
        <dbReference type="EMBL" id="NWB50814.1"/>
    </source>
</evidence>
<dbReference type="Pfam" id="PF14200">
    <property type="entry name" value="RicinB_lectin_2"/>
    <property type="match status" value="1"/>
</dbReference>